<dbReference type="EMBL" id="QGNZ01000004">
    <property type="protein sequence ID" value="PWS26124.1"/>
    <property type="molecule type" value="Genomic_DNA"/>
</dbReference>
<name>A0A317EHR0_9SPHI</name>
<dbReference type="Pfam" id="PF19313">
    <property type="entry name" value="DUF5916"/>
    <property type="match status" value="1"/>
</dbReference>
<evidence type="ECO:0000313" key="2">
    <source>
        <dbReference type="EMBL" id="PWS26124.1"/>
    </source>
</evidence>
<dbReference type="InterPro" id="IPR045670">
    <property type="entry name" value="DUF5916"/>
</dbReference>
<dbReference type="Gene3D" id="2.60.40.1190">
    <property type="match status" value="1"/>
</dbReference>
<gene>
    <name evidence="2" type="ORF">DHW03_15110</name>
</gene>
<comment type="caution">
    <text evidence="2">The sequence shown here is derived from an EMBL/GenBank/DDBJ whole genome shotgun (WGS) entry which is preliminary data.</text>
</comment>
<dbReference type="CDD" id="cd09618">
    <property type="entry name" value="CBM9_like_2"/>
    <property type="match status" value="1"/>
</dbReference>
<dbReference type="Proteomes" id="UP000245379">
    <property type="component" value="Unassembled WGS sequence"/>
</dbReference>
<sequence length="833" mass="96093">MKQVFLLIIFIISTKNGFAQQVVSTSANKNKTPKEIPANKTQQIVVLDGIPDEDAWKDAGMATNFVEFRPRVGRAEDYASRTVTYIMYNEEGIYFGGYCFERCRDSVATELKGRDKTGNTDYVCLILDTYRDNLNGFEYVLTPLNEQIDAKVILVNNTVNEDNSWNAVWQSATNISDKGWSFEMFIPFSATRFSKKNIQDWGLNMLRKRQKKPAQYSWNPINPSLVNNFMTQEGYWMGLKNVSPPLRLQFSPYLSTNLNHYPTNITGTRNYKAQFSGGMDVKYGINSAFTLDATLVPDFGQVQSDNLVLNTTPFEVRNNEYRSFFTEGTELFTKGDFFYSRRIGGFPIKYNEVSGTLSPQEKISENPLESKLLNAIKISGRTNKGLGIGILNAITQTQFATVRDTISGTERKVETDPLTNYSVIVLDKTLKNNSSISLLNTNVLRRAGNYDANVIALLFDLNDHKNIWNFGGKLAMSNLIDHLPDGESKNGYSHLIYLGKIAGRFTYNLSQTLFDKKYTNADLGYFTNNNTLDHKFQFGYKWVEPKHWYNNMALNFTGVYSMLYAPMDKQSQKNQRTDLQLTFDAQTKSFYNLKAIIGFTPARNDFYEPRRIGYYFKRENIFDLNASVTSNQTKKYTFRVGADVKRYQDFDHTEMINLQLKNGYIFNNKFSLAHELYYDTRHNDYGYTTIAANSEIIFAKRDQLTIENILNLKYSFTNMMGITFRARHYMSKITNHQYYSLLTDGCLRVNVFNRDLNRNVNFFNIDMVYTWQFAQGSFINLSWKNSISTLSDLTEDDYFFNFGNTLRSNQNNNISLKVIYFLDYLTFKKAKGK</sequence>
<proteinExistence type="predicted"/>
<reference evidence="2 3" key="1">
    <citation type="submission" date="2018-05" db="EMBL/GenBank/DDBJ databases">
        <title>Pedobacter paludis sp. nov., isolated from wetland soil.</title>
        <authorList>
            <person name="Zhang Y."/>
            <person name="Wang G."/>
        </authorList>
    </citation>
    <scope>NUCLEOTIDE SEQUENCE [LARGE SCALE GENOMIC DNA]</scope>
    <source>
        <strain evidence="2 3">KCTC22721</strain>
    </source>
</reference>
<dbReference type="RefSeq" id="WP_109926689.1">
    <property type="nucleotide sequence ID" value="NZ_QGNZ01000004.1"/>
</dbReference>
<evidence type="ECO:0000259" key="1">
    <source>
        <dbReference type="Pfam" id="PF19313"/>
    </source>
</evidence>
<evidence type="ECO:0000313" key="3">
    <source>
        <dbReference type="Proteomes" id="UP000245379"/>
    </source>
</evidence>
<dbReference type="OrthoDB" id="9786766at2"/>
<keyword evidence="3" id="KW-1185">Reference proteome</keyword>
<accession>A0A317EHR0</accession>
<feature type="domain" description="DUF5916" evidence="1">
    <location>
        <begin position="244"/>
        <end position="830"/>
    </location>
</feature>
<protein>
    <recommendedName>
        <fullName evidence="1">DUF5916 domain-containing protein</fullName>
    </recommendedName>
</protein>
<dbReference type="SUPFAM" id="SSF49344">
    <property type="entry name" value="CBD9-like"/>
    <property type="match status" value="1"/>
</dbReference>
<organism evidence="2 3">
    <name type="scientific">Pedobacter yonginense</name>
    <dbReference type="NCBI Taxonomy" id="651869"/>
    <lineage>
        <taxon>Bacteria</taxon>
        <taxon>Pseudomonadati</taxon>
        <taxon>Bacteroidota</taxon>
        <taxon>Sphingobacteriia</taxon>
        <taxon>Sphingobacteriales</taxon>
        <taxon>Sphingobacteriaceae</taxon>
        <taxon>Pedobacter</taxon>
    </lineage>
</organism>
<dbReference type="AlphaFoldDB" id="A0A317EHR0"/>